<dbReference type="Proteomes" id="UP000599578">
    <property type="component" value="Unassembled WGS sequence"/>
</dbReference>
<evidence type="ECO:0000256" key="1">
    <source>
        <dbReference type="ARBA" id="ARBA00001966"/>
    </source>
</evidence>
<dbReference type="GO" id="GO:0046872">
    <property type="term" value="F:metal ion binding"/>
    <property type="evidence" value="ECO:0007669"/>
    <property type="project" value="UniProtKB-KW"/>
</dbReference>
<evidence type="ECO:0000256" key="3">
    <source>
        <dbReference type="ARBA" id="ARBA00022691"/>
    </source>
</evidence>
<dbReference type="CDD" id="cd01335">
    <property type="entry name" value="Radical_SAM"/>
    <property type="match status" value="1"/>
</dbReference>
<gene>
    <name evidence="10" type="ORF">GCM10011348_07520</name>
</gene>
<keyword evidence="3" id="KW-0949">S-adenosyl-L-methionine</keyword>
<dbReference type="SFLD" id="SFLDS00029">
    <property type="entry name" value="Radical_SAM"/>
    <property type="match status" value="1"/>
</dbReference>
<comment type="caution">
    <text evidence="10">The sequence shown here is derived from an EMBL/GenBank/DDBJ whole genome shotgun (WGS) entry which is preliminary data.</text>
</comment>
<protein>
    <recommendedName>
        <fullName evidence="8">S-adenosylmethionine-dependent nucleotide dehydratase</fullName>
    </recommendedName>
</protein>
<keyword evidence="11" id="KW-1185">Reference proteome</keyword>
<reference evidence="10 11" key="1">
    <citation type="journal article" date="2014" name="Int. J. Syst. Evol. Microbiol.">
        <title>Complete genome sequence of Corynebacterium casei LMG S-19264T (=DSM 44701T), isolated from a smear-ripened cheese.</title>
        <authorList>
            <consortium name="US DOE Joint Genome Institute (JGI-PGF)"/>
            <person name="Walter F."/>
            <person name="Albersmeier A."/>
            <person name="Kalinowski J."/>
            <person name="Ruckert C."/>
        </authorList>
    </citation>
    <scope>NUCLEOTIDE SEQUENCE [LARGE SCALE GENOMIC DNA]</scope>
    <source>
        <strain evidence="10 11">CGMCC 1.7286</strain>
    </source>
</reference>
<dbReference type="GO" id="GO:0051539">
    <property type="term" value="F:4 iron, 4 sulfur cluster binding"/>
    <property type="evidence" value="ECO:0007669"/>
    <property type="project" value="UniProtKB-KW"/>
</dbReference>
<name>A0A918DQ87_9GAMM</name>
<accession>A0A918DQ87</accession>
<feature type="domain" description="Radical SAM core" evidence="9">
    <location>
        <begin position="3"/>
        <end position="230"/>
    </location>
</feature>
<evidence type="ECO:0000313" key="10">
    <source>
        <dbReference type="EMBL" id="GGO77599.1"/>
    </source>
</evidence>
<dbReference type="PROSITE" id="PS51918">
    <property type="entry name" value="RADICAL_SAM"/>
    <property type="match status" value="1"/>
</dbReference>
<sequence length="299" mass="34241">MTTLDQLVINFHMTESCNYRCGYCYATWNDHCSARELHRHSGEVERLLDGLSDYFLNPNPLQQALGYRSVRLNFAGGEPMLLGDRFVQALHRAQDCGFETSIITNGHFLDEAMLEALAPRLSVLGISYDSMNPETVQRIGRQDRKGRGLSRERLIEMARQYRALNPRGVLKINTVVNAFNWQEDMRDLGHQVRPDKWKLLRVLPVHDHNLVISDAQYRAFVERHAELGTMVVEEDNQDMRQSYLMIDPEGRFYQNGEAGQGYILSSPILQVGVARALTQVPFDAEAFARRYQLIPVQAV</sequence>
<dbReference type="RefSeq" id="WP_188858468.1">
    <property type="nucleotide sequence ID" value="NZ_BMLT01000002.1"/>
</dbReference>
<dbReference type="PANTHER" id="PTHR21339:SF0">
    <property type="entry name" value="S-ADENOSYLMETHIONINE-DEPENDENT NUCLEOTIDE DEHYDRATASE RSAD2"/>
    <property type="match status" value="1"/>
</dbReference>
<dbReference type="InterPro" id="IPR058240">
    <property type="entry name" value="rSAM_sf"/>
</dbReference>
<dbReference type="EMBL" id="BMLT01000002">
    <property type="protein sequence ID" value="GGO77599.1"/>
    <property type="molecule type" value="Genomic_DNA"/>
</dbReference>
<proteinExistence type="predicted"/>
<evidence type="ECO:0000256" key="7">
    <source>
        <dbReference type="ARBA" id="ARBA00023118"/>
    </source>
</evidence>
<dbReference type="InterPro" id="IPR051196">
    <property type="entry name" value="RSAD2/Viperin_antiviral"/>
</dbReference>
<comment type="cofactor">
    <cofactor evidence="1">
        <name>[4Fe-4S] cluster</name>
        <dbReference type="ChEBI" id="CHEBI:49883"/>
    </cofactor>
</comment>
<dbReference type="PANTHER" id="PTHR21339">
    <property type="entry name" value="RADICAL S-ADENOSYL METHIONINE DOMAIN-CONTAINING PROTEIN 2"/>
    <property type="match status" value="1"/>
</dbReference>
<dbReference type="GO" id="GO:0003824">
    <property type="term" value="F:catalytic activity"/>
    <property type="evidence" value="ECO:0007669"/>
    <property type="project" value="InterPro"/>
</dbReference>
<dbReference type="AlphaFoldDB" id="A0A918DQ87"/>
<dbReference type="SFLD" id="SFLDG01088">
    <property type="entry name" value="antiviral_proteins"/>
    <property type="match status" value="1"/>
</dbReference>
<evidence type="ECO:0000256" key="6">
    <source>
        <dbReference type="ARBA" id="ARBA00023014"/>
    </source>
</evidence>
<dbReference type="InterPro" id="IPR013785">
    <property type="entry name" value="Aldolase_TIM"/>
</dbReference>
<evidence type="ECO:0000256" key="8">
    <source>
        <dbReference type="ARBA" id="ARBA00039667"/>
    </source>
</evidence>
<keyword evidence="5" id="KW-0408">Iron</keyword>
<evidence type="ECO:0000259" key="9">
    <source>
        <dbReference type="PROSITE" id="PS51918"/>
    </source>
</evidence>
<organism evidence="10 11">
    <name type="scientific">Marinobacterium nitratireducens</name>
    <dbReference type="NCBI Taxonomy" id="518897"/>
    <lineage>
        <taxon>Bacteria</taxon>
        <taxon>Pseudomonadati</taxon>
        <taxon>Pseudomonadota</taxon>
        <taxon>Gammaproteobacteria</taxon>
        <taxon>Oceanospirillales</taxon>
        <taxon>Oceanospirillaceae</taxon>
        <taxon>Marinobacterium</taxon>
    </lineage>
</organism>
<dbReference type="InterPro" id="IPR007197">
    <property type="entry name" value="rSAM"/>
</dbReference>
<keyword evidence="6" id="KW-0411">Iron-sulfur</keyword>
<evidence type="ECO:0000256" key="5">
    <source>
        <dbReference type="ARBA" id="ARBA00023004"/>
    </source>
</evidence>
<dbReference type="Pfam" id="PF04055">
    <property type="entry name" value="Radical_SAM"/>
    <property type="match status" value="1"/>
</dbReference>
<keyword evidence="7" id="KW-0051">Antiviral defense</keyword>
<keyword evidence="2" id="KW-0004">4Fe-4S</keyword>
<dbReference type="NCBIfam" id="NF038283">
    <property type="entry name" value="viperin_w_prok"/>
    <property type="match status" value="1"/>
</dbReference>
<keyword evidence="4" id="KW-0479">Metal-binding</keyword>
<dbReference type="SFLD" id="SFLDG01067">
    <property type="entry name" value="SPASM/twitch_domain_containing"/>
    <property type="match status" value="1"/>
</dbReference>
<dbReference type="GO" id="GO:0051607">
    <property type="term" value="P:defense response to virus"/>
    <property type="evidence" value="ECO:0007669"/>
    <property type="project" value="UniProtKB-KW"/>
</dbReference>
<dbReference type="Gene3D" id="3.20.20.70">
    <property type="entry name" value="Aldolase class I"/>
    <property type="match status" value="1"/>
</dbReference>
<evidence type="ECO:0000256" key="2">
    <source>
        <dbReference type="ARBA" id="ARBA00022485"/>
    </source>
</evidence>
<evidence type="ECO:0000256" key="4">
    <source>
        <dbReference type="ARBA" id="ARBA00022723"/>
    </source>
</evidence>
<evidence type="ECO:0000313" key="11">
    <source>
        <dbReference type="Proteomes" id="UP000599578"/>
    </source>
</evidence>
<dbReference type="SUPFAM" id="SSF102114">
    <property type="entry name" value="Radical SAM enzymes"/>
    <property type="match status" value="1"/>
</dbReference>